<keyword evidence="11" id="KW-1185">Reference proteome</keyword>
<dbReference type="PROSITE" id="PS51379">
    <property type="entry name" value="4FE4S_FER_2"/>
    <property type="match status" value="3"/>
</dbReference>
<proteinExistence type="inferred from homology"/>
<dbReference type="InterPro" id="IPR004496">
    <property type="entry name" value="NapF"/>
</dbReference>
<feature type="binding site" evidence="8">
    <location>
        <position position="39"/>
    </location>
    <ligand>
        <name>[4Fe-4S] cluster</name>
        <dbReference type="ChEBI" id="CHEBI:49883"/>
        <label>1</label>
    </ligand>
</feature>
<evidence type="ECO:0000256" key="8">
    <source>
        <dbReference type="HAMAP-Rule" id="MF_02201"/>
    </source>
</evidence>
<reference evidence="10 11" key="1">
    <citation type="submission" date="2019-04" db="EMBL/GenBank/DDBJ databases">
        <authorList>
            <person name="Hwang J.C."/>
        </authorList>
    </citation>
    <scope>NUCLEOTIDE SEQUENCE [LARGE SCALE GENOMIC DNA]</scope>
    <source>
        <strain evidence="10 11">IMCC35001</strain>
    </source>
</reference>
<evidence type="ECO:0000256" key="2">
    <source>
        <dbReference type="ARBA" id="ARBA00022485"/>
    </source>
</evidence>
<dbReference type="PROSITE" id="PS00198">
    <property type="entry name" value="4FE4S_FER_1"/>
    <property type="match status" value="1"/>
</dbReference>
<evidence type="ECO:0000256" key="7">
    <source>
        <dbReference type="ARBA" id="ARBA00023014"/>
    </source>
</evidence>
<keyword evidence="3 8" id="KW-0479">Metal-binding</keyword>
<evidence type="ECO:0000256" key="6">
    <source>
        <dbReference type="ARBA" id="ARBA00023004"/>
    </source>
</evidence>
<dbReference type="GO" id="GO:0051539">
    <property type="term" value="F:4 iron, 4 sulfur cluster binding"/>
    <property type="evidence" value="ECO:0007669"/>
    <property type="project" value="UniProtKB-UniRule"/>
</dbReference>
<dbReference type="CDD" id="cd10564">
    <property type="entry name" value="NapF_like"/>
    <property type="match status" value="1"/>
</dbReference>
<sequence length="161" mass="17345">MARSPLWRRASGRKAQVMRMPHLVSEEEFVDGCTRCHQCLSSCETGVIVIGDGGFPELDFDKAECSFCGQCAAACGEPLFRDSEQSPWPYRVALDDTCLTLQGIECRSCADACELAAISFKPSIGISHPILSAACNGCGACLSRCPSQSLSLQIPKEPVHD</sequence>
<comment type="subunit">
    <text evidence="8">Interacts with the cytoplasmic NapA precursor.</text>
</comment>
<feature type="binding site" evidence="8">
    <location>
        <position position="36"/>
    </location>
    <ligand>
        <name>[4Fe-4S] cluster</name>
        <dbReference type="ChEBI" id="CHEBI:49883"/>
        <label>1</label>
    </ligand>
</feature>
<dbReference type="PANTHER" id="PTHR43687">
    <property type="entry name" value="ADENYLYLSULFATE REDUCTASE, BETA SUBUNIT"/>
    <property type="match status" value="1"/>
</dbReference>
<accession>A0A4U1BBI8</accession>
<feature type="binding site" evidence="8">
    <location>
        <position position="141"/>
    </location>
    <ligand>
        <name>[4Fe-4S] cluster</name>
        <dbReference type="ChEBI" id="CHEBI:49883"/>
        <label>3</label>
    </ligand>
</feature>
<dbReference type="EMBL" id="SWCI01000008">
    <property type="protein sequence ID" value="TKB48317.1"/>
    <property type="molecule type" value="Genomic_DNA"/>
</dbReference>
<dbReference type="AlphaFoldDB" id="A0A4U1BBI8"/>
<evidence type="ECO:0000256" key="3">
    <source>
        <dbReference type="ARBA" id="ARBA00022723"/>
    </source>
</evidence>
<feature type="binding site" evidence="8">
    <location>
        <position position="68"/>
    </location>
    <ligand>
        <name>[4Fe-4S] cluster</name>
        <dbReference type="ChEBI" id="CHEBI:49883"/>
        <label>2</label>
    </ligand>
</feature>
<feature type="domain" description="4Fe-4S ferredoxin-type" evidence="9">
    <location>
        <begin position="127"/>
        <end position="155"/>
    </location>
</feature>
<comment type="similarity">
    <text evidence="8">Belongs to the NapF family.</text>
</comment>
<evidence type="ECO:0000256" key="5">
    <source>
        <dbReference type="ARBA" id="ARBA00022982"/>
    </source>
</evidence>
<protein>
    <recommendedName>
        <fullName evidence="8">Ferredoxin-type protein NapF</fullName>
    </recommendedName>
</protein>
<comment type="cofactor">
    <cofactor evidence="8">
        <name>[4Fe-4S] cluster</name>
        <dbReference type="ChEBI" id="CHEBI:49883"/>
    </cofactor>
</comment>
<feature type="binding site" evidence="8">
    <location>
        <position position="43"/>
    </location>
    <ligand>
        <name>[4Fe-4S] cluster</name>
        <dbReference type="ChEBI" id="CHEBI:49883"/>
        <label>1</label>
    </ligand>
</feature>
<evidence type="ECO:0000313" key="10">
    <source>
        <dbReference type="EMBL" id="TKB48317.1"/>
    </source>
</evidence>
<keyword evidence="5" id="KW-0249">Electron transport</keyword>
<dbReference type="Pfam" id="PF12838">
    <property type="entry name" value="Fer4_7"/>
    <property type="match status" value="2"/>
</dbReference>
<dbReference type="GO" id="GO:0005737">
    <property type="term" value="C:cytoplasm"/>
    <property type="evidence" value="ECO:0007669"/>
    <property type="project" value="UniProtKB-SubCell"/>
</dbReference>
<evidence type="ECO:0000256" key="1">
    <source>
        <dbReference type="ARBA" id="ARBA00022448"/>
    </source>
</evidence>
<feature type="binding site" evidence="8">
    <location>
        <position position="33"/>
    </location>
    <ligand>
        <name>[4Fe-4S] cluster</name>
        <dbReference type="ChEBI" id="CHEBI:49883"/>
        <label>1</label>
    </ligand>
</feature>
<dbReference type="NCBIfam" id="TIGR00402">
    <property type="entry name" value="napF"/>
    <property type="match status" value="1"/>
</dbReference>
<dbReference type="PANTHER" id="PTHR43687:SF6">
    <property type="entry name" value="L-ASPARTATE SEMIALDEHYDE SULFURTRANSFERASE IRON-SULFUR SUBUNIT"/>
    <property type="match status" value="1"/>
</dbReference>
<dbReference type="SUPFAM" id="SSF54862">
    <property type="entry name" value="4Fe-4S ferredoxins"/>
    <property type="match status" value="1"/>
</dbReference>
<comment type="function">
    <text evidence="8">Could be involved in the maturation of NapA, the catalytic subunit of the periplasmic nitrate reductase, before its export into the periplasm.</text>
</comment>
<feature type="binding site" evidence="8">
    <location>
        <position position="135"/>
    </location>
    <ligand>
        <name>[4Fe-4S] cluster</name>
        <dbReference type="ChEBI" id="CHEBI:49883"/>
        <label>3</label>
    </ligand>
</feature>
<keyword evidence="4 8" id="KW-0677">Repeat</keyword>
<dbReference type="InterPro" id="IPR050572">
    <property type="entry name" value="Fe-S_Ferredoxin"/>
</dbReference>
<dbReference type="Proteomes" id="UP000305674">
    <property type="component" value="Unassembled WGS sequence"/>
</dbReference>
<evidence type="ECO:0000256" key="4">
    <source>
        <dbReference type="ARBA" id="ARBA00022737"/>
    </source>
</evidence>
<feature type="domain" description="4Fe-4S ferredoxin-type" evidence="9">
    <location>
        <begin position="21"/>
        <end position="53"/>
    </location>
</feature>
<feature type="binding site" evidence="8">
    <location>
        <position position="75"/>
    </location>
    <ligand>
        <name>[4Fe-4S] cluster</name>
        <dbReference type="ChEBI" id="CHEBI:49883"/>
        <label>2</label>
    </ligand>
</feature>
<keyword evidence="1" id="KW-0813">Transport</keyword>
<dbReference type="Gene3D" id="3.30.70.20">
    <property type="match status" value="2"/>
</dbReference>
<feature type="binding site" evidence="8">
    <location>
        <position position="65"/>
    </location>
    <ligand>
        <name>[4Fe-4S] cluster</name>
        <dbReference type="ChEBI" id="CHEBI:49883"/>
        <label>2</label>
    </ligand>
</feature>
<feature type="binding site" evidence="8">
    <location>
        <position position="71"/>
    </location>
    <ligand>
        <name>[4Fe-4S] cluster</name>
        <dbReference type="ChEBI" id="CHEBI:49883"/>
        <label>2</label>
    </ligand>
</feature>
<dbReference type="HAMAP" id="MF_02201">
    <property type="entry name" value="NapF"/>
    <property type="match status" value="1"/>
</dbReference>
<evidence type="ECO:0000313" key="11">
    <source>
        <dbReference type="Proteomes" id="UP000305674"/>
    </source>
</evidence>
<comment type="caution">
    <text evidence="10">The sequence shown here is derived from an EMBL/GenBank/DDBJ whole genome shotgun (WGS) entry which is preliminary data.</text>
</comment>
<keyword evidence="7 8" id="KW-0411">Iron-sulfur</keyword>
<dbReference type="RefSeq" id="WP_136853788.1">
    <property type="nucleotide sequence ID" value="NZ_SWCI01000008.1"/>
</dbReference>
<evidence type="ECO:0000259" key="9">
    <source>
        <dbReference type="PROSITE" id="PS51379"/>
    </source>
</evidence>
<keyword evidence="6 8" id="KW-0408">Iron</keyword>
<dbReference type="InterPro" id="IPR017896">
    <property type="entry name" value="4Fe4S_Fe-S-bd"/>
</dbReference>
<feature type="binding site" evidence="8">
    <location>
        <position position="138"/>
    </location>
    <ligand>
        <name>[4Fe-4S] cluster</name>
        <dbReference type="ChEBI" id="CHEBI:49883"/>
        <label>3</label>
    </ligand>
</feature>
<name>A0A4U1BBI8_9GAMM</name>
<gene>
    <name evidence="8 10" type="primary">napF</name>
    <name evidence="10" type="ORF">FCL40_13280</name>
</gene>
<organism evidence="10 11">
    <name type="scientific">Ferrimonas sediminicola</name>
    <dbReference type="NCBI Taxonomy" id="2569538"/>
    <lineage>
        <taxon>Bacteria</taxon>
        <taxon>Pseudomonadati</taxon>
        <taxon>Pseudomonadota</taxon>
        <taxon>Gammaproteobacteria</taxon>
        <taxon>Alteromonadales</taxon>
        <taxon>Ferrimonadaceae</taxon>
        <taxon>Ferrimonas</taxon>
    </lineage>
</organism>
<keyword evidence="8" id="KW-0963">Cytoplasm</keyword>
<feature type="binding site" evidence="8">
    <location>
        <position position="145"/>
    </location>
    <ligand>
        <name>[4Fe-4S] cluster</name>
        <dbReference type="ChEBI" id="CHEBI:49883"/>
        <label>3</label>
    </ligand>
</feature>
<dbReference type="OrthoDB" id="9808559at2"/>
<dbReference type="InterPro" id="IPR017900">
    <property type="entry name" value="4Fe4S_Fe_S_CS"/>
</dbReference>
<dbReference type="GO" id="GO:0046872">
    <property type="term" value="F:metal ion binding"/>
    <property type="evidence" value="ECO:0007669"/>
    <property type="project" value="UniProtKB-KW"/>
</dbReference>
<comment type="subcellular location">
    <subcellularLocation>
        <location evidence="8">Cytoplasm</location>
    </subcellularLocation>
</comment>
<keyword evidence="2 8" id="KW-0004">4Fe-4S</keyword>
<feature type="domain" description="4Fe-4S ferredoxin-type" evidence="9">
    <location>
        <begin position="54"/>
        <end position="85"/>
    </location>
</feature>